<sequence>MKKYLIVNADDFGLTKSVSEGILYAHQQGLVTSTTAMMNREDIDIALKEAKKFKKLDIGVHLVFNKGFSLSKKQMISSLVDENGQFYKNLYELKETVNLEHLETEFSEQINKYIKITGEIPSHIDCHHWNVLYPPFFNVYIHVAQKFKLPLRSPLIDKNSMTLSQLQNLLGTVSATDLERNRSTLRVVIDKSGLYYPDQFISSFFGQNVTTKSFQNCLLNLEYGITEIMVHPGYNSEELEKESSYTDMREKEIEILTSEETIKLIQSENIQLVNFNEIENIKESEKSFV</sequence>
<evidence type="ECO:0000256" key="1">
    <source>
        <dbReference type="ARBA" id="ARBA00001946"/>
    </source>
</evidence>
<dbReference type="Proteomes" id="UP000270678">
    <property type="component" value="Chromosome"/>
</dbReference>
<accession>A0A3Q9ID69</accession>
<dbReference type="Pfam" id="PF04794">
    <property type="entry name" value="YdjC"/>
    <property type="match status" value="1"/>
</dbReference>
<proteinExistence type="predicted"/>
<evidence type="ECO:0000313" key="7">
    <source>
        <dbReference type="Proteomes" id="UP000270678"/>
    </source>
</evidence>
<dbReference type="KEGG" id="plut:EI981_14180"/>
<evidence type="ECO:0000256" key="4">
    <source>
        <dbReference type="ARBA" id="ARBA00022842"/>
    </source>
</evidence>
<dbReference type="RefSeq" id="WP_126999153.1">
    <property type="nucleotide sequence ID" value="NZ_CP034346.1"/>
</dbReference>
<dbReference type="AlphaFoldDB" id="A0A3Q9ID69"/>
<keyword evidence="2" id="KW-0479">Metal-binding</keyword>
<keyword evidence="7" id="KW-1185">Reference proteome</keyword>
<dbReference type="OrthoDB" id="9774177at2"/>
<dbReference type="GO" id="GO:0016787">
    <property type="term" value="F:hydrolase activity"/>
    <property type="evidence" value="ECO:0007669"/>
    <property type="project" value="UniProtKB-KW"/>
</dbReference>
<dbReference type="GO" id="GO:0005975">
    <property type="term" value="P:carbohydrate metabolic process"/>
    <property type="evidence" value="ECO:0007669"/>
    <property type="project" value="InterPro"/>
</dbReference>
<dbReference type="SUPFAM" id="SSF88713">
    <property type="entry name" value="Glycoside hydrolase/deacetylase"/>
    <property type="match status" value="1"/>
</dbReference>
<dbReference type="Gene3D" id="3.20.20.370">
    <property type="entry name" value="Glycoside hydrolase/deacetylase"/>
    <property type="match status" value="1"/>
</dbReference>
<dbReference type="GO" id="GO:0046872">
    <property type="term" value="F:metal ion binding"/>
    <property type="evidence" value="ECO:0007669"/>
    <property type="project" value="UniProtKB-KW"/>
</dbReference>
<evidence type="ECO:0000313" key="6">
    <source>
        <dbReference type="EMBL" id="AZS15485.1"/>
    </source>
</evidence>
<dbReference type="PANTHER" id="PTHR31609:SF1">
    <property type="entry name" value="CARBOHYDRATE DEACETYLASE"/>
    <property type="match status" value="1"/>
</dbReference>
<dbReference type="InterPro" id="IPR011330">
    <property type="entry name" value="Glyco_hydro/deAcase_b/a-brl"/>
</dbReference>
<reference evidence="7" key="1">
    <citation type="submission" date="2018-12" db="EMBL/GenBank/DDBJ databases">
        <title>Complete genome sequence of Paenibacillus sp. MBLB1234.</title>
        <authorList>
            <person name="Nam Y.-D."/>
            <person name="Kang J."/>
            <person name="Chung W.-H."/>
            <person name="Park Y.S."/>
        </authorList>
    </citation>
    <scope>NUCLEOTIDE SEQUENCE [LARGE SCALE GENOMIC DNA]</scope>
    <source>
        <strain evidence="7">MBLB1234</strain>
    </source>
</reference>
<comment type="cofactor">
    <cofactor evidence="1">
        <name>Mg(2+)</name>
        <dbReference type="ChEBI" id="CHEBI:18420"/>
    </cofactor>
</comment>
<organism evidence="6 7">
    <name type="scientific">Paenibacillus lutimineralis</name>
    <dbReference type="NCBI Taxonomy" id="2707005"/>
    <lineage>
        <taxon>Bacteria</taxon>
        <taxon>Bacillati</taxon>
        <taxon>Bacillota</taxon>
        <taxon>Bacilli</taxon>
        <taxon>Bacillales</taxon>
        <taxon>Paenibacillaceae</taxon>
        <taxon>Paenibacillus</taxon>
    </lineage>
</organism>
<keyword evidence="4" id="KW-0460">Magnesium</keyword>
<dbReference type="PANTHER" id="PTHR31609">
    <property type="entry name" value="YDJC DEACETYLASE FAMILY MEMBER"/>
    <property type="match status" value="1"/>
</dbReference>
<evidence type="ECO:0000256" key="2">
    <source>
        <dbReference type="ARBA" id="ARBA00022723"/>
    </source>
</evidence>
<keyword evidence="3" id="KW-0378">Hydrolase</keyword>
<evidence type="ECO:0000256" key="3">
    <source>
        <dbReference type="ARBA" id="ARBA00022801"/>
    </source>
</evidence>
<protein>
    <submittedName>
        <fullName evidence="6">ChbG/HpnK family deacetylase</fullName>
    </submittedName>
</protein>
<dbReference type="EMBL" id="CP034346">
    <property type="protein sequence ID" value="AZS15485.1"/>
    <property type="molecule type" value="Genomic_DNA"/>
</dbReference>
<name>A0A3Q9ID69_9BACL</name>
<dbReference type="GO" id="GO:0019213">
    <property type="term" value="F:deacetylase activity"/>
    <property type="evidence" value="ECO:0007669"/>
    <property type="project" value="TreeGrafter"/>
</dbReference>
<dbReference type="InterPro" id="IPR006879">
    <property type="entry name" value="YdjC-like"/>
</dbReference>
<gene>
    <name evidence="6" type="ORF">EI981_14180</name>
</gene>
<evidence type="ECO:0000256" key="5">
    <source>
        <dbReference type="ARBA" id="ARBA00023277"/>
    </source>
</evidence>
<keyword evidence="5" id="KW-0119">Carbohydrate metabolism</keyword>